<evidence type="ECO:0000259" key="2">
    <source>
        <dbReference type="Pfam" id="PF02932"/>
    </source>
</evidence>
<dbReference type="InterPro" id="IPR038050">
    <property type="entry name" value="Neuro_actylchol_rec"/>
</dbReference>
<dbReference type="Proteomes" id="UP000887561">
    <property type="component" value="Unplaced"/>
</dbReference>
<dbReference type="GO" id="GO:0005230">
    <property type="term" value="F:extracellular ligand-gated monoatomic ion channel activity"/>
    <property type="evidence" value="ECO:0007669"/>
    <property type="project" value="UniProtKB-ARBA"/>
</dbReference>
<dbReference type="GO" id="GO:0016020">
    <property type="term" value="C:membrane"/>
    <property type="evidence" value="ECO:0007669"/>
    <property type="project" value="InterPro"/>
</dbReference>
<name>A0A915LM94_MELJA</name>
<keyword evidence="1" id="KW-0472">Membrane</keyword>
<keyword evidence="1" id="KW-0812">Transmembrane</keyword>
<dbReference type="PRINTS" id="PR00253">
    <property type="entry name" value="GABAARECEPTR"/>
</dbReference>
<proteinExistence type="predicted"/>
<feature type="transmembrane region" description="Helical" evidence="1">
    <location>
        <begin position="219"/>
        <end position="242"/>
    </location>
</feature>
<dbReference type="GO" id="GO:0004888">
    <property type="term" value="F:transmembrane signaling receptor activity"/>
    <property type="evidence" value="ECO:0007669"/>
    <property type="project" value="InterPro"/>
</dbReference>
<dbReference type="PANTHER" id="PTHR18945">
    <property type="entry name" value="NEUROTRANSMITTER GATED ION CHANNEL"/>
    <property type="match status" value="1"/>
</dbReference>
<dbReference type="Pfam" id="PF02932">
    <property type="entry name" value="Neur_chan_memb"/>
    <property type="match status" value="1"/>
</dbReference>
<dbReference type="InterPro" id="IPR006029">
    <property type="entry name" value="Neurotrans-gated_channel_TM"/>
</dbReference>
<organism evidence="3 4">
    <name type="scientific">Meloidogyne javanica</name>
    <name type="common">Root-knot nematode worm</name>
    <dbReference type="NCBI Taxonomy" id="6303"/>
    <lineage>
        <taxon>Eukaryota</taxon>
        <taxon>Metazoa</taxon>
        <taxon>Ecdysozoa</taxon>
        <taxon>Nematoda</taxon>
        <taxon>Chromadorea</taxon>
        <taxon>Rhabditida</taxon>
        <taxon>Tylenchina</taxon>
        <taxon>Tylenchomorpha</taxon>
        <taxon>Tylenchoidea</taxon>
        <taxon>Meloidogynidae</taxon>
        <taxon>Meloidogyninae</taxon>
        <taxon>Meloidogyne</taxon>
        <taxon>Meloidogyne incognita group</taxon>
    </lineage>
</organism>
<dbReference type="Gene3D" id="1.20.58.390">
    <property type="entry name" value="Neurotransmitter-gated ion-channel transmembrane domain"/>
    <property type="match status" value="1"/>
</dbReference>
<dbReference type="AlphaFoldDB" id="A0A915LM94"/>
<keyword evidence="3" id="KW-1185">Reference proteome</keyword>
<dbReference type="InterPro" id="IPR006201">
    <property type="entry name" value="Neur_channel"/>
</dbReference>
<evidence type="ECO:0000313" key="4">
    <source>
        <dbReference type="WBParaSite" id="scaffold12987_cov171.g16635"/>
    </source>
</evidence>
<evidence type="ECO:0000256" key="1">
    <source>
        <dbReference type="SAM" id="Phobius"/>
    </source>
</evidence>
<dbReference type="InterPro" id="IPR036719">
    <property type="entry name" value="Neuro-gated_channel_TM_sf"/>
</dbReference>
<keyword evidence="1" id="KW-1133">Transmembrane helix</keyword>
<dbReference type="CDD" id="cd19049">
    <property type="entry name" value="LGIC_TM_anion"/>
    <property type="match status" value="1"/>
</dbReference>
<evidence type="ECO:0000313" key="3">
    <source>
        <dbReference type="Proteomes" id="UP000887561"/>
    </source>
</evidence>
<sequence length="252" mass="28646">MAPLISSIGYGFSVGQSPWGGLESREGAVCNYVSKYGIQMNLSHELIAELEWKPNKTKRSTPPTTMLEWDERVQLNYKDLEKPQKNCSDEHWILEHLLKDYDKFRIPGEGNVRVEVEEQVQMEWTMSPIILLKPNITLPDYVLVDFKASSVKRVEKLIRLVYIPTYISVCMSWISFYLGKDNIPSRTMIGVNSLLSLTYQFGSVVANLPKTSDIKAIDVMILIAMGFIFSSLIELAVVGYLVSAQTEKKEKL</sequence>
<dbReference type="WBParaSite" id="scaffold12987_cov171.g16635">
    <property type="protein sequence ID" value="scaffold12987_cov171.g16635"/>
    <property type="gene ID" value="scaffold12987_cov171.g16635"/>
</dbReference>
<feature type="transmembrane region" description="Helical" evidence="1">
    <location>
        <begin position="157"/>
        <end position="178"/>
    </location>
</feature>
<dbReference type="SUPFAM" id="SSF90112">
    <property type="entry name" value="Neurotransmitter-gated ion-channel transmembrane pore"/>
    <property type="match status" value="1"/>
</dbReference>
<feature type="domain" description="Neurotransmitter-gated ion-channel transmembrane" evidence="2">
    <location>
        <begin position="161"/>
        <end position="249"/>
    </location>
</feature>
<accession>A0A915LM94</accession>
<protein>
    <submittedName>
        <fullName evidence="4">Neurotransmitter-gated ion-channel transmembrane domain-containing protein</fullName>
    </submittedName>
</protein>
<dbReference type="InterPro" id="IPR006028">
    <property type="entry name" value="GABAA/Glycine_rcpt"/>
</dbReference>
<reference evidence="4" key="1">
    <citation type="submission" date="2022-11" db="UniProtKB">
        <authorList>
            <consortium name="WormBaseParasite"/>
        </authorList>
    </citation>
    <scope>IDENTIFICATION</scope>
</reference>